<dbReference type="Proteomes" id="UP001363010">
    <property type="component" value="Unassembled WGS sequence"/>
</dbReference>
<comment type="caution">
    <text evidence="5">The sequence shown here is derived from an EMBL/GenBank/DDBJ whole genome shotgun (WGS) entry which is preliminary data.</text>
</comment>
<evidence type="ECO:0000313" key="6">
    <source>
        <dbReference type="Proteomes" id="UP001363010"/>
    </source>
</evidence>
<dbReference type="CDD" id="cd12107">
    <property type="entry name" value="Hemerythrin"/>
    <property type="match status" value="1"/>
</dbReference>
<dbReference type="SUPFAM" id="SSF47188">
    <property type="entry name" value="Hemerythrin-like"/>
    <property type="match status" value="1"/>
</dbReference>
<keyword evidence="3" id="KW-0408">Iron</keyword>
<dbReference type="PANTHER" id="PTHR37164">
    <property type="entry name" value="BACTERIOHEMERYTHRIN"/>
    <property type="match status" value="1"/>
</dbReference>
<keyword evidence="2" id="KW-0479">Metal-binding</keyword>
<reference evidence="5 6" key="1">
    <citation type="submission" date="2024-03" db="EMBL/GenBank/DDBJ databases">
        <title>Novel species of the genus Variovorax.</title>
        <authorList>
            <person name="Liu Q."/>
            <person name="Xin Y.-H."/>
        </authorList>
    </citation>
    <scope>NUCLEOTIDE SEQUENCE [LARGE SCALE GENOMIC DNA]</scope>
    <source>
        <strain evidence="5 6">KACC 18501</strain>
    </source>
</reference>
<dbReference type="InterPro" id="IPR050669">
    <property type="entry name" value="Hemerythrin"/>
</dbReference>
<dbReference type="RefSeq" id="WP_340363569.1">
    <property type="nucleotide sequence ID" value="NZ_JBBKZV010000005.1"/>
</dbReference>
<sequence>MNAVNDFSWDDRYLVGHQAMDDTHKEFVDLVEAMLCADETSFASAIDSFAIHLEEHFESERRLMDQYGFPARDCHIEEHDRVLASVREVRALVANGDAETGRELTRALADWFPGHTDYMDSALATWVSKKVANGAPVVLRRSMRRHAAAEATASA</sequence>
<dbReference type="NCBIfam" id="TIGR02481">
    <property type="entry name" value="hemeryth_dom"/>
    <property type="match status" value="1"/>
</dbReference>
<organism evidence="5 6">
    <name type="scientific">Variovorax humicola</name>
    <dbReference type="NCBI Taxonomy" id="1769758"/>
    <lineage>
        <taxon>Bacteria</taxon>
        <taxon>Pseudomonadati</taxon>
        <taxon>Pseudomonadota</taxon>
        <taxon>Betaproteobacteria</taxon>
        <taxon>Burkholderiales</taxon>
        <taxon>Comamonadaceae</taxon>
        <taxon>Variovorax</taxon>
    </lineage>
</organism>
<keyword evidence="6" id="KW-1185">Reference proteome</keyword>
<dbReference type="Pfam" id="PF01814">
    <property type="entry name" value="Hemerythrin"/>
    <property type="match status" value="1"/>
</dbReference>
<evidence type="ECO:0000256" key="1">
    <source>
        <dbReference type="ARBA" id="ARBA00010587"/>
    </source>
</evidence>
<dbReference type="InterPro" id="IPR012827">
    <property type="entry name" value="Hemerythrin_metal-bd"/>
</dbReference>
<name>A0ABU8VXJ9_9BURK</name>
<accession>A0ABU8VXJ9</accession>
<dbReference type="Gene3D" id="1.20.120.50">
    <property type="entry name" value="Hemerythrin-like"/>
    <property type="match status" value="1"/>
</dbReference>
<feature type="domain" description="Hemerythrin-like" evidence="4">
    <location>
        <begin position="17"/>
        <end position="126"/>
    </location>
</feature>
<evidence type="ECO:0000256" key="3">
    <source>
        <dbReference type="ARBA" id="ARBA00023004"/>
    </source>
</evidence>
<comment type="similarity">
    <text evidence="1">Belongs to the hemerythrin family.</text>
</comment>
<dbReference type="InterPro" id="IPR035938">
    <property type="entry name" value="Hemerythrin-like_sf"/>
</dbReference>
<proteinExistence type="inferred from homology"/>
<gene>
    <name evidence="5" type="ORF">WKW80_10795</name>
</gene>
<protein>
    <submittedName>
        <fullName evidence="5">Hemerythrin domain-containing protein</fullName>
    </submittedName>
</protein>
<dbReference type="EMBL" id="JBBKZV010000005">
    <property type="protein sequence ID" value="MEJ8822522.1"/>
    <property type="molecule type" value="Genomic_DNA"/>
</dbReference>
<evidence type="ECO:0000313" key="5">
    <source>
        <dbReference type="EMBL" id="MEJ8822522.1"/>
    </source>
</evidence>
<dbReference type="InterPro" id="IPR012312">
    <property type="entry name" value="Hemerythrin-like"/>
</dbReference>
<dbReference type="PANTHER" id="PTHR37164:SF1">
    <property type="entry name" value="BACTERIOHEMERYTHRIN"/>
    <property type="match status" value="1"/>
</dbReference>
<evidence type="ECO:0000256" key="2">
    <source>
        <dbReference type="ARBA" id="ARBA00022723"/>
    </source>
</evidence>
<evidence type="ECO:0000259" key="4">
    <source>
        <dbReference type="Pfam" id="PF01814"/>
    </source>
</evidence>